<feature type="compositionally biased region" description="Polar residues" evidence="8">
    <location>
        <begin position="722"/>
        <end position="738"/>
    </location>
</feature>
<name>A0A2G9G610_9LAMI</name>
<dbReference type="Pfam" id="PF01363">
    <property type="entry name" value="FYVE"/>
    <property type="match status" value="1"/>
</dbReference>
<evidence type="ECO:0000256" key="8">
    <source>
        <dbReference type="SAM" id="MobiDB-lite"/>
    </source>
</evidence>
<dbReference type="Gene3D" id="3.30.40.10">
    <property type="entry name" value="Zinc/RING finger domain, C3HC4 (zinc finger)"/>
    <property type="match status" value="1"/>
</dbReference>
<keyword evidence="4" id="KW-0862">Zinc</keyword>
<evidence type="ECO:0000313" key="10">
    <source>
        <dbReference type="EMBL" id="PIN00741.1"/>
    </source>
</evidence>
<dbReference type="Proteomes" id="UP000231279">
    <property type="component" value="Unassembled WGS sequence"/>
</dbReference>
<dbReference type="STRING" id="429701.A0A2G9G610"/>
<feature type="repeat" description="RCC1" evidence="6">
    <location>
        <begin position="506"/>
        <end position="557"/>
    </location>
</feature>
<dbReference type="PRINTS" id="PR00633">
    <property type="entry name" value="RCCNDNSATION"/>
</dbReference>
<feature type="repeat" description="RCC1" evidence="6">
    <location>
        <begin position="558"/>
        <end position="609"/>
    </location>
</feature>
<keyword evidence="1" id="KW-0479">Metal-binding</keyword>
<evidence type="ECO:0000313" key="11">
    <source>
        <dbReference type="Proteomes" id="UP000231279"/>
    </source>
</evidence>
<dbReference type="InterPro" id="IPR027988">
    <property type="entry name" value="BRX_N"/>
</dbReference>
<keyword evidence="2" id="KW-0677">Repeat</keyword>
<organism evidence="10 11">
    <name type="scientific">Handroanthus impetiginosus</name>
    <dbReference type="NCBI Taxonomy" id="429701"/>
    <lineage>
        <taxon>Eukaryota</taxon>
        <taxon>Viridiplantae</taxon>
        <taxon>Streptophyta</taxon>
        <taxon>Embryophyta</taxon>
        <taxon>Tracheophyta</taxon>
        <taxon>Spermatophyta</taxon>
        <taxon>Magnoliopsida</taxon>
        <taxon>eudicotyledons</taxon>
        <taxon>Gunneridae</taxon>
        <taxon>Pentapetalae</taxon>
        <taxon>asterids</taxon>
        <taxon>lamiids</taxon>
        <taxon>Lamiales</taxon>
        <taxon>Bignoniaceae</taxon>
        <taxon>Crescentiina</taxon>
        <taxon>Tabebuia alliance</taxon>
        <taxon>Handroanthus</taxon>
    </lineage>
</organism>
<dbReference type="SUPFAM" id="SSF57903">
    <property type="entry name" value="FYVE/PHD zinc finger"/>
    <property type="match status" value="1"/>
</dbReference>
<dbReference type="PROSITE" id="PS50178">
    <property type="entry name" value="ZF_FYVE"/>
    <property type="match status" value="1"/>
</dbReference>
<dbReference type="SMART" id="SM00064">
    <property type="entry name" value="FYVE"/>
    <property type="match status" value="1"/>
</dbReference>
<dbReference type="Pfam" id="PF13713">
    <property type="entry name" value="BRX_N"/>
    <property type="match status" value="1"/>
</dbReference>
<keyword evidence="3 5" id="KW-0863">Zinc-finger</keyword>
<evidence type="ECO:0000256" key="2">
    <source>
        <dbReference type="ARBA" id="ARBA00022737"/>
    </source>
</evidence>
<sequence>MSTLQSSPGDRETVQDETTLIWYAGKKQKQLHLRQVSRIIPGQRTAIFERYPQPEKEYQSFSLIYGKNSLDVICKDKHEAEIWFVALSALISRGNSQKWRTEIRSDITLSDCSSDQTERNSQSILSNSSGDGVHEDKQGHQIIDVPLERLPQKRLARAFSDVVLYKAAYLCSPLGDSVHYSGTSQPNENVDARKSADNYRLSFSSAISTSSLESSSEDISLSSIFMWGEGIEDGLLDEGMPRVGKSFPRKDAFLPKVLESASTLDTQHIACGSRHAVLVTRQGEVFSWGDGSGGKLGHGLEADFSTPKPIEGLSGLNIVSVGCGEYHCCAVTLAGELYTWGDGIHNSGLLGHGNELSYWTPRKVRGQMEGICITSISCGPWHSAAITSLGQLFTFGDGTFGALGHGDRCCRSVPREIEALKGQKVVRVSCGFWHTAAIIEVPSGSLSCGDSLMGKLFTWGNGDEGQLGHGDNLCRLVPCCVATPNDKNFCQVACGHSITVALTICGQVYTMGSTDCGGLKCPGDSHALPTRVIGEIKNCCIKEISCGAHHVVAVTSESEVFTWGKGRNGQLGHGGNADRNSPTLVKALKGKQVKRVICGNNCTAAICLHQWVSATDYSICAGCRSPFSFKRKRHNCYNCGLVFCKACTNKKSLNASLAPNLDKLYRVCEDCYTKLNSRPPKSSFECVPGKPSKEKKKDSCKAKQRGALSRLSSFDSFRRSNKQLSQKNQKLDSSSTHKSPYHGRNVGCDRSFPSSPSASIFDSFERANALLLSSKIQSPSPSVSTKSTPHSLLFPSSLCSVPYHEQVIDDSKQTNDDLIEEISFLREQVDILTHKSQFLSAELERTSNQLNEVTACVQDESQKNNAAKEAIKCLMTQLKDMAARVPEGASCRASGQFADNLCHVLSTAT</sequence>
<dbReference type="InterPro" id="IPR000408">
    <property type="entry name" value="Reg_chr_condens"/>
</dbReference>
<feature type="compositionally biased region" description="Basic and acidic residues" evidence="8">
    <location>
        <begin position="691"/>
        <end position="701"/>
    </location>
</feature>
<comment type="caution">
    <text evidence="10">The sequence shown here is derived from an EMBL/GenBank/DDBJ whole genome shotgun (WGS) entry which is preliminary data.</text>
</comment>
<dbReference type="AlphaFoldDB" id="A0A2G9G610"/>
<dbReference type="FunFam" id="2.130.10.30:FF:000028">
    <property type="entry name" value="PH, RCC1 and FYVE domains-containing protein 1"/>
    <property type="match status" value="1"/>
</dbReference>
<dbReference type="Pfam" id="PF25390">
    <property type="entry name" value="WD40_RLD"/>
    <property type="match status" value="1"/>
</dbReference>
<dbReference type="InterPro" id="IPR013083">
    <property type="entry name" value="Znf_RING/FYVE/PHD"/>
</dbReference>
<dbReference type="Gene3D" id="2.30.29.30">
    <property type="entry name" value="Pleckstrin-homology domain (PH domain)/Phosphotyrosine-binding domain (PTB)"/>
    <property type="match status" value="1"/>
</dbReference>
<reference evidence="11" key="1">
    <citation type="journal article" date="2018" name="Gigascience">
        <title>Genome assembly of the Pink Ipe (Handroanthus impetiginosus, Bignoniaceae), a highly valued, ecologically keystone Neotropical timber forest tree.</title>
        <authorList>
            <person name="Silva-Junior O.B."/>
            <person name="Grattapaglia D."/>
            <person name="Novaes E."/>
            <person name="Collevatti R.G."/>
        </authorList>
    </citation>
    <scope>NUCLEOTIDE SEQUENCE [LARGE SCALE GENOMIC DNA]</scope>
    <source>
        <strain evidence="11">cv. UFG-1</strain>
    </source>
</reference>
<feature type="region of interest" description="Disordered" evidence="8">
    <location>
        <begin position="679"/>
        <end position="748"/>
    </location>
</feature>
<dbReference type="Gene3D" id="2.130.10.30">
    <property type="entry name" value="Regulator of chromosome condensation 1/beta-lactamase-inhibitor protein II"/>
    <property type="match status" value="2"/>
</dbReference>
<evidence type="ECO:0000256" key="7">
    <source>
        <dbReference type="SAM" id="Coils"/>
    </source>
</evidence>
<proteinExistence type="predicted"/>
<dbReference type="SUPFAM" id="SSF50985">
    <property type="entry name" value="RCC1/BLIP-II"/>
    <property type="match status" value="1"/>
</dbReference>
<evidence type="ECO:0000256" key="3">
    <source>
        <dbReference type="ARBA" id="ARBA00022771"/>
    </source>
</evidence>
<dbReference type="InterPro" id="IPR011011">
    <property type="entry name" value="Znf_FYVE_PHD"/>
</dbReference>
<feature type="repeat" description="RCC1" evidence="6">
    <location>
        <begin position="335"/>
        <end position="389"/>
    </location>
</feature>
<keyword evidence="7" id="KW-0175">Coiled coil</keyword>
<dbReference type="OrthoDB" id="5981550at2759"/>
<dbReference type="InterPro" id="IPR058923">
    <property type="entry name" value="RCC1-like_dom"/>
</dbReference>
<dbReference type="PROSITE" id="PS50012">
    <property type="entry name" value="RCC1_3"/>
    <property type="match status" value="7"/>
</dbReference>
<dbReference type="PROSITE" id="PS00626">
    <property type="entry name" value="RCC1_2"/>
    <property type="match status" value="3"/>
</dbReference>
<protein>
    <recommendedName>
        <fullName evidence="9">FYVE-type domain-containing protein</fullName>
    </recommendedName>
</protein>
<dbReference type="EMBL" id="NKXS01006778">
    <property type="protein sequence ID" value="PIN00741.1"/>
    <property type="molecule type" value="Genomic_DNA"/>
</dbReference>
<dbReference type="InterPro" id="IPR017455">
    <property type="entry name" value="Znf_FYVE-rel"/>
</dbReference>
<dbReference type="CDD" id="cd00065">
    <property type="entry name" value="FYVE_like_SF"/>
    <property type="match status" value="1"/>
</dbReference>
<dbReference type="InterPro" id="IPR009091">
    <property type="entry name" value="RCC1/BLIP-II"/>
</dbReference>
<dbReference type="PANTHER" id="PTHR22870">
    <property type="entry name" value="REGULATOR OF CHROMOSOME CONDENSATION"/>
    <property type="match status" value="1"/>
</dbReference>
<evidence type="ECO:0000259" key="9">
    <source>
        <dbReference type="PROSITE" id="PS50178"/>
    </source>
</evidence>
<feature type="repeat" description="RCC1" evidence="6">
    <location>
        <begin position="390"/>
        <end position="441"/>
    </location>
</feature>
<evidence type="ECO:0000256" key="1">
    <source>
        <dbReference type="ARBA" id="ARBA00022723"/>
    </source>
</evidence>
<dbReference type="InterPro" id="IPR051210">
    <property type="entry name" value="Ub_ligase/GEF_domain"/>
</dbReference>
<feature type="repeat" description="RCC1" evidence="6">
    <location>
        <begin position="283"/>
        <end position="334"/>
    </location>
</feature>
<dbReference type="InterPro" id="IPR011993">
    <property type="entry name" value="PH-like_dom_sf"/>
</dbReference>
<evidence type="ECO:0000256" key="5">
    <source>
        <dbReference type="PROSITE-ProRule" id="PRU00091"/>
    </source>
</evidence>
<feature type="repeat" description="RCC1" evidence="6">
    <location>
        <begin position="454"/>
        <end position="505"/>
    </location>
</feature>
<dbReference type="GO" id="GO:0008270">
    <property type="term" value="F:zinc ion binding"/>
    <property type="evidence" value="ECO:0007669"/>
    <property type="project" value="UniProtKB-KW"/>
</dbReference>
<dbReference type="InterPro" id="IPR000306">
    <property type="entry name" value="Znf_FYVE"/>
</dbReference>
<evidence type="ECO:0000256" key="4">
    <source>
        <dbReference type="ARBA" id="ARBA00022833"/>
    </source>
</evidence>
<keyword evidence="11" id="KW-1185">Reference proteome</keyword>
<dbReference type="PANTHER" id="PTHR22870:SF419">
    <property type="entry name" value="GTPASE BINDING PROTEIN, PUTATIVE-RELATED"/>
    <property type="match status" value="1"/>
</dbReference>
<feature type="compositionally biased region" description="Polar residues" evidence="8">
    <location>
        <begin position="111"/>
        <end position="130"/>
    </location>
</feature>
<accession>A0A2G9G610</accession>
<dbReference type="SUPFAM" id="SSF50729">
    <property type="entry name" value="PH domain-like"/>
    <property type="match status" value="1"/>
</dbReference>
<feature type="repeat" description="RCC1" evidence="6">
    <location>
        <begin position="222"/>
        <end position="282"/>
    </location>
</feature>
<feature type="coiled-coil region" evidence="7">
    <location>
        <begin position="808"/>
        <end position="884"/>
    </location>
</feature>
<feature type="region of interest" description="Disordered" evidence="8">
    <location>
        <begin position="111"/>
        <end position="137"/>
    </location>
</feature>
<evidence type="ECO:0000256" key="6">
    <source>
        <dbReference type="PROSITE-ProRule" id="PRU00235"/>
    </source>
</evidence>
<gene>
    <name evidence="10" type="ORF">CDL12_26754</name>
</gene>
<feature type="domain" description="FYVE-type" evidence="9">
    <location>
        <begin position="614"/>
        <end position="676"/>
    </location>
</feature>